<dbReference type="Proteomes" id="UP000216101">
    <property type="component" value="Unassembled WGS sequence"/>
</dbReference>
<dbReference type="EMBL" id="NHNI01000002">
    <property type="protein sequence ID" value="OZY84531.1"/>
    <property type="molecule type" value="Genomic_DNA"/>
</dbReference>
<sequence length="259" mass="28319">MLKISNFFLVFMFLSCGAYAAVKTGDLKNVEIPKEIPSLASKKGEVYISQSYRETDPGVVLGSIVDTQTGEVLILESFLVANPTPKIERKTELVYKNLVTKEVAAGASYLTFISTTLNAKTKAEVTITKNAFVGVSANDIDKAALREKISNFSMGELDRYGIIIGYTDYTLLANTFSEIENKTEAGGYGAKIDGKWHNRSENILVERSVVALYSPLKILVPSLAPNSSTPLKDAIKVRLDAAPLPDIKAFEIEGLKRLE</sequence>
<accession>A0A266Q570</accession>
<keyword evidence="3" id="KW-1185">Reference proteome</keyword>
<evidence type="ECO:0000313" key="2">
    <source>
        <dbReference type="EMBL" id="OZY84531.1"/>
    </source>
</evidence>
<keyword evidence="1" id="KW-0732">Signal</keyword>
<dbReference type="PROSITE" id="PS51257">
    <property type="entry name" value="PROKAR_LIPOPROTEIN"/>
    <property type="match status" value="1"/>
</dbReference>
<protein>
    <recommendedName>
        <fullName evidence="4">Curli production assembly/transport component CsgG</fullName>
    </recommendedName>
</protein>
<organism evidence="2 3">
    <name type="scientific">Cellvibrio mixtus</name>
    <dbReference type="NCBI Taxonomy" id="39650"/>
    <lineage>
        <taxon>Bacteria</taxon>
        <taxon>Pseudomonadati</taxon>
        <taxon>Pseudomonadota</taxon>
        <taxon>Gammaproteobacteria</taxon>
        <taxon>Cellvibrionales</taxon>
        <taxon>Cellvibrionaceae</taxon>
        <taxon>Cellvibrio</taxon>
    </lineage>
</organism>
<feature type="chain" id="PRO_5012718089" description="Curli production assembly/transport component CsgG" evidence="1">
    <location>
        <begin position="21"/>
        <end position="259"/>
    </location>
</feature>
<proteinExistence type="predicted"/>
<evidence type="ECO:0000256" key="1">
    <source>
        <dbReference type="SAM" id="SignalP"/>
    </source>
</evidence>
<dbReference type="AlphaFoldDB" id="A0A266Q570"/>
<comment type="caution">
    <text evidence="2">The sequence shown here is derived from an EMBL/GenBank/DDBJ whole genome shotgun (WGS) entry which is preliminary data.</text>
</comment>
<reference evidence="3" key="1">
    <citation type="submission" date="2017-05" db="EMBL/GenBank/DDBJ databases">
        <authorList>
            <person name="Barney B.M."/>
        </authorList>
    </citation>
    <scope>NUCLEOTIDE SEQUENCE [LARGE SCALE GENOMIC DNA]</scope>
    <source>
        <strain evidence="3">PSBB022</strain>
    </source>
</reference>
<name>A0A266Q570_9GAMM</name>
<evidence type="ECO:0008006" key="4">
    <source>
        <dbReference type="Google" id="ProtNLM"/>
    </source>
</evidence>
<feature type="signal peptide" evidence="1">
    <location>
        <begin position="1"/>
        <end position="20"/>
    </location>
</feature>
<evidence type="ECO:0000313" key="3">
    <source>
        <dbReference type="Proteomes" id="UP000216101"/>
    </source>
</evidence>
<dbReference type="RefSeq" id="WP_094985579.1">
    <property type="nucleotide sequence ID" value="NZ_NHNI01000002.1"/>
</dbReference>
<gene>
    <name evidence="2" type="ORF">CBP51_15155</name>
</gene>